<dbReference type="GeneID" id="66072989"/>
<gene>
    <name evidence="6" type="ORF">E1B28_003913</name>
</gene>
<evidence type="ECO:0000256" key="3">
    <source>
        <dbReference type="SAM" id="Phobius"/>
    </source>
</evidence>
<feature type="domain" description="Thioredoxin" evidence="5">
    <location>
        <begin position="21"/>
        <end position="135"/>
    </location>
</feature>
<dbReference type="InterPro" id="IPR051063">
    <property type="entry name" value="PDI"/>
</dbReference>
<dbReference type="Proteomes" id="UP001049176">
    <property type="component" value="Chromosome 2"/>
</dbReference>
<dbReference type="PROSITE" id="PS00194">
    <property type="entry name" value="THIOREDOXIN_1"/>
    <property type="match status" value="1"/>
</dbReference>
<feature type="signal peptide" evidence="4">
    <location>
        <begin position="1"/>
        <end position="24"/>
    </location>
</feature>
<feature type="chain" id="PRO_5040133640" description="Thioredoxin domain-containing protein" evidence="4">
    <location>
        <begin position="25"/>
        <end position="588"/>
    </location>
</feature>
<dbReference type="EMBL" id="CM032182">
    <property type="protein sequence ID" value="KAG7096483.1"/>
    <property type="molecule type" value="Genomic_DNA"/>
</dbReference>
<keyword evidence="3" id="KW-0812">Transmembrane</keyword>
<dbReference type="Gene3D" id="3.40.30.10">
    <property type="entry name" value="Glutaredoxin"/>
    <property type="match status" value="3"/>
</dbReference>
<evidence type="ECO:0000259" key="5">
    <source>
        <dbReference type="PROSITE" id="PS51352"/>
    </source>
</evidence>
<comment type="caution">
    <text evidence="6">The sequence shown here is derived from an EMBL/GenBank/DDBJ whole genome shotgun (WGS) entry which is preliminary data.</text>
</comment>
<dbReference type="PROSITE" id="PS51352">
    <property type="entry name" value="THIOREDOXIN_2"/>
    <property type="match status" value="2"/>
</dbReference>
<keyword evidence="3" id="KW-0472">Membrane</keyword>
<dbReference type="Pfam" id="PF00085">
    <property type="entry name" value="Thioredoxin"/>
    <property type="match status" value="2"/>
</dbReference>
<dbReference type="PANTHER" id="PTHR45672:SF3">
    <property type="entry name" value="THIOREDOXIN DOMAIN-CONTAINING PROTEIN 5"/>
    <property type="match status" value="1"/>
</dbReference>
<name>A0A9P7UXN6_9AGAR</name>
<accession>A0A9P7UXN6</accession>
<dbReference type="CDD" id="cd02961">
    <property type="entry name" value="PDI_a_family"/>
    <property type="match status" value="2"/>
</dbReference>
<comment type="similarity">
    <text evidence="1">Belongs to the protein disulfide isomerase family.</text>
</comment>
<keyword evidence="7" id="KW-1185">Reference proteome</keyword>
<dbReference type="RefSeq" id="XP_043012953.1">
    <property type="nucleotide sequence ID" value="XM_043148356.1"/>
</dbReference>
<dbReference type="GO" id="GO:0003756">
    <property type="term" value="F:protein disulfide isomerase activity"/>
    <property type="evidence" value="ECO:0007669"/>
    <property type="project" value="TreeGrafter"/>
</dbReference>
<dbReference type="GO" id="GO:0005783">
    <property type="term" value="C:endoplasmic reticulum"/>
    <property type="evidence" value="ECO:0007669"/>
    <property type="project" value="TreeGrafter"/>
</dbReference>
<evidence type="ECO:0000313" key="6">
    <source>
        <dbReference type="EMBL" id="KAG7096483.1"/>
    </source>
</evidence>
<organism evidence="6 7">
    <name type="scientific">Marasmius oreades</name>
    <name type="common">fairy-ring Marasmius</name>
    <dbReference type="NCBI Taxonomy" id="181124"/>
    <lineage>
        <taxon>Eukaryota</taxon>
        <taxon>Fungi</taxon>
        <taxon>Dikarya</taxon>
        <taxon>Basidiomycota</taxon>
        <taxon>Agaricomycotina</taxon>
        <taxon>Agaricomycetes</taxon>
        <taxon>Agaricomycetidae</taxon>
        <taxon>Agaricales</taxon>
        <taxon>Marasmiineae</taxon>
        <taxon>Marasmiaceae</taxon>
        <taxon>Marasmius</taxon>
    </lineage>
</organism>
<evidence type="ECO:0000256" key="1">
    <source>
        <dbReference type="ARBA" id="ARBA00006347"/>
    </source>
</evidence>
<dbReference type="InterPro" id="IPR013766">
    <property type="entry name" value="Thioredoxin_domain"/>
</dbReference>
<dbReference type="SUPFAM" id="SSF52833">
    <property type="entry name" value="Thioredoxin-like"/>
    <property type="match status" value="2"/>
</dbReference>
<dbReference type="OrthoDB" id="72053at2759"/>
<dbReference type="PANTHER" id="PTHR45672">
    <property type="entry name" value="PROTEIN DISULFIDE-ISOMERASE C17H9.14C-RELATED"/>
    <property type="match status" value="1"/>
</dbReference>
<dbReference type="KEGG" id="more:E1B28_003913"/>
<evidence type="ECO:0000313" key="7">
    <source>
        <dbReference type="Proteomes" id="UP001049176"/>
    </source>
</evidence>
<feature type="transmembrane region" description="Helical" evidence="3">
    <location>
        <begin position="550"/>
        <end position="569"/>
    </location>
</feature>
<reference evidence="6" key="1">
    <citation type="journal article" date="2021" name="Genome Biol. Evol.">
        <title>The assembled and annotated genome of the fairy-ring fungus Marasmius oreades.</title>
        <authorList>
            <person name="Hiltunen M."/>
            <person name="Ament-Velasquez S.L."/>
            <person name="Johannesson H."/>
        </authorList>
    </citation>
    <scope>NUCLEOTIDE SEQUENCE</scope>
    <source>
        <strain evidence="6">03SP1</strain>
    </source>
</reference>
<evidence type="ECO:0000256" key="4">
    <source>
        <dbReference type="SAM" id="SignalP"/>
    </source>
</evidence>
<dbReference type="GO" id="GO:0006457">
    <property type="term" value="P:protein folding"/>
    <property type="evidence" value="ECO:0007669"/>
    <property type="project" value="TreeGrafter"/>
</dbReference>
<dbReference type="AlphaFoldDB" id="A0A9P7UXN6"/>
<feature type="domain" description="Thioredoxin" evidence="5">
    <location>
        <begin position="147"/>
        <end position="259"/>
    </location>
</feature>
<keyword evidence="3" id="KW-1133">Transmembrane helix</keyword>
<dbReference type="InterPro" id="IPR017937">
    <property type="entry name" value="Thioredoxin_CS"/>
</dbReference>
<protein>
    <recommendedName>
        <fullName evidence="5">Thioredoxin domain-containing protein</fullName>
    </recommendedName>
</protein>
<sequence>MLWKLSRNLPFYLSLCSILLSSTALPVRSTELTTENFKSTVANGVWLIEHFSPYCGHCKKFAPTWDMLVKDNEAQSDPGIRLAQVNCIAQGDLCNANGVAGYPELNIYVDGKKMDRFSGNREKHILMAYMKKWARSQPEQVEETRESAVIPPNPSGEVLVLDPENFESTIASGPTFVKFFAPWCGHCKKLAPVWKQLAKALQQKLVVAEVNCENYGSLCTSQGIDGYPSLQYYTAGSKTEYTGGRKVEQLKSFAEKANGASTKAVTPEELEQYVAEEDVVYVLLHSYSLSGVIDAISPLLLPLLGSPKLLTVQDPPESLLSRLSMTSISPSTWYVVALKDHDITTPAAKFSSYYSPAEISDPGRQEILAQWLVNNRLPTTVELTRDTFQSVMNAPNKPLVVIASVTQENEELVRQTLSELGKKWRAQTHGTGIAIGTRGQRPVVFARMDAEKWKSWMKSMYGVKPKETNDLSEIDVVVADHQELIYYNTDSSGSRIRLNSATSVFSAIEGVVNGKTKYLHSENFIERLARYLNKKMTAIEKYVVNNPMHAVLFVCGIIVIIIMAFRKLLADDPTDRDFGKMGKGGRLD</sequence>
<keyword evidence="2 4" id="KW-0732">Signal</keyword>
<dbReference type="InterPro" id="IPR036249">
    <property type="entry name" value="Thioredoxin-like_sf"/>
</dbReference>
<proteinExistence type="inferred from homology"/>
<evidence type="ECO:0000256" key="2">
    <source>
        <dbReference type="ARBA" id="ARBA00022729"/>
    </source>
</evidence>